<evidence type="ECO:0000313" key="2">
    <source>
        <dbReference type="EMBL" id="EMC95794.1"/>
    </source>
</evidence>
<organism evidence="2 3">
    <name type="scientific">Baudoinia panamericana (strain UAMH 10762)</name>
    <name type="common">Angels' share fungus</name>
    <name type="synonym">Baudoinia compniacensis (strain UAMH 10762)</name>
    <dbReference type="NCBI Taxonomy" id="717646"/>
    <lineage>
        <taxon>Eukaryota</taxon>
        <taxon>Fungi</taxon>
        <taxon>Dikarya</taxon>
        <taxon>Ascomycota</taxon>
        <taxon>Pezizomycotina</taxon>
        <taxon>Dothideomycetes</taxon>
        <taxon>Dothideomycetidae</taxon>
        <taxon>Mycosphaerellales</taxon>
        <taxon>Teratosphaeriaceae</taxon>
        <taxon>Baudoinia</taxon>
    </lineage>
</organism>
<feature type="compositionally biased region" description="Polar residues" evidence="1">
    <location>
        <begin position="8"/>
        <end position="27"/>
    </location>
</feature>
<accession>M2N9K0</accession>
<name>M2N9K0_BAUPA</name>
<feature type="compositionally biased region" description="Acidic residues" evidence="1">
    <location>
        <begin position="98"/>
        <end position="108"/>
    </location>
</feature>
<dbReference type="OrthoDB" id="3860121at2759"/>
<proteinExistence type="predicted"/>
<evidence type="ECO:0000256" key="1">
    <source>
        <dbReference type="SAM" id="MobiDB-lite"/>
    </source>
</evidence>
<keyword evidence="3" id="KW-1185">Reference proteome</keyword>
<dbReference type="HOGENOM" id="CLU_581359_0_0_1"/>
<protein>
    <recommendedName>
        <fullName evidence="4">JmjC domain-containing protein</fullName>
    </recommendedName>
</protein>
<dbReference type="STRING" id="717646.M2N9K0"/>
<dbReference type="KEGG" id="bcom:BAUCODRAFT_503931"/>
<dbReference type="RefSeq" id="XP_007677163.1">
    <property type="nucleotide sequence ID" value="XM_007678973.1"/>
</dbReference>
<evidence type="ECO:0000313" key="3">
    <source>
        <dbReference type="Proteomes" id="UP000011761"/>
    </source>
</evidence>
<evidence type="ECO:0008006" key="4">
    <source>
        <dbReference type="Google" id="ProtNLM"/>
    </source>
</evidence>
<dbReference type="InterPro" id="IPR011051">
    <property type="entry name" value="RmlC_Cupin_sf"/>
</dbReference>
<dbReference type="Proteomes" id="UP000011761">
    <property type="component" value="Unassembled WGS sequence"/>
</dbReference>
<gene>
    <name evidence="2" type="ORF">BAUCODRAFT_503931</name>
</gene>
<dbReference type="EMBL" id="KB445556">
    <property type="protein sequence ID" value="EMC95794.1"/>
    <property type="molecule type" value="Genomic_DNA"/>
</dbReference>
<sequence length="470" mass="52890">MAPKRSSKASNSVPKSTRATKQAQSVQKPLAAGREADRLQIDGTAALGFDNAREKAPAASGRTYSSKGASWVDVDAPVPPFGSRKRKRRVVEARDEAPIEDAGDERDGDADKQFLDEARRQLKRSKRDDCREIVRYLRRIEPATHLADAHIVSVEQARRLLQGDRILTAPVFVAHAANTAGILAPESDERPVEQLLAWFHDPTEHISRGKELGQIRQRFVANRRPSGTPWNFPDTPNPFHHSGIPLFLQDPSCNVLADVVRGVFDISAGVICTDACTNERTSSPHCCNEHLTQAVELKTGWRQWSGAIMFAEAGAVTEAHWDYWGFSTWVTCLEGEMGLGFLPDATEADRIALLEQRLQPDNRWRYRFLRPEDTVYFSGGTPHLFFRLPEGRQTAGLGGHIVRRPDVESWIRLNRLRVEVEEREGANLENADVYRALVIGIDHWLEQVKPKGLKRIRAELKRLRTVVDRL</sequence>
<dbReference type="AlphaFoldDB" id="M2N9K0"/>
<dbReference type="eggNOG" id="ENOG502SJ66">
    <property type="taxonomic scope" value="Eukaryota"/>
</dbReference>
<feature type="region of interest" description="Disordered" evidence="1">
    <location>
        <begin position="1"/>
        <end position="112"/>
    </location>
</feature>
<reference evidence="2 3" key="1">
    <citation type="journal article" date="2012" name="PLoS Pathog.">
        <title>Diverse lifestyles and strategies of plant pathogenesis encoded in the genomes of eighteen Dothideomycetes fungi.</title>
        <authorList>
            <person name="Ohm R.A."/>
            <person name="Feau N."/>
            <person name="Henrissat B."/>
            <person name="Schoch C.L."/>
            <person name="Horwitz B.A."/>
            <person name="Barry K.W."/>
            <person name="Condon B.J."/>
            <person name="Copeland A.C."/>
            <person name="Dhillon B."/>
            <person name="Glaser F."/>
            <person name="Hesse C.N."/>
            <person name="Kosti I."/>
            <person name="LaButti K."/>
            <person name="Lindquist E.A."/>
            <person name="Lucas S."/>
            <person name="Salamov A.A."/>
            <person name="Bradshaw R.E."/>
            <person name="Ciuffetti L."/>
            <person name="Hamelin R.C."/>
            <person name="Kema G.H.J."/>
            <person name="Lawrence C."/>
            <person name="Scott J.A."/>
            <person name="Spatafora J.W."/>
            <person name="Turgeon B.G."/>
            <person name="de Wit P.J.G.M."/>
            <person name="Zhong S."/>
            <person name="Goodwin S.B."/>
            <person name="Grigoriev I.V."/>
        </authorList>
    </citation>
    <scope>NUCLEOTIDE SEQUENCE [LARGE SCALE GENOMIC DNA]</scope>
    <source>
        <strain evidence="2 3">UAMH 10762</strain>
    </source>
</reference>
<dbReference type="SUPFAM" id="SSF51182">
    <property type="entry name" value="RmlC-like cupins"/>
    <property type="match status" value="1"/>
</dbReference>
<dbReference type="GeneID" id="19114970"/>